<dbReference type="AlphaFoldDB" id="A0AAV0GLL5"/>
<dbReference type="EMBL" id="CAMAPF010000076">
    <property type="protein sequence ID" value="CAH9093478.1"/>
    <property type="molecule type" value="Genomic_DNA"/>
</dbReference>
<gene>
    <name evidence="2" type="ORF">CEPIT_LOCUS12500</name>
    <name evidence="3" type="ORF">CEPIT_LOCUS44827</name>
</gene>
<feature type="region of interest" description="Disordered" evidence="1">
    <location>
        <begin position="213"/>
        <end position="246"/>
    </location>
</feature>
<sequence>MDQRDRIRELPAGILDKVLGLLPIVEAARTAVLSTYWRDAWYELSCLEFDWDYWISMYNDRTPYLKVINQVLKQHIGPIQKFSIYTTEKVYKSEFDELFLLVTHKGIDAIGIELNWEAFLEYRLPSCIFSCCTLKTLDLFGVNIEPINAPLIFPNVTSLCFSCVRFGARNHHLHAVNLPMLESVSYDQCYGISHFNMTAPKLGSLSIAGCNDDDDDDDDDDGDDDERDGEVDNDGNDNGSATEKGENKLSNGFLPMNFDLTSIHTLQLSSDSIEGFVDYICKMRPKLLALNVEYLEFSGLCYKFYYINSKFIKLLWRCPKLCKLDICCQFGGSEPTLGIDGVSDLLEELRGIDQTHNRLHTLKFSLFRGLRFELLFIKELLVCFRTCEKLVIRLNKKFDSHEKCAIMEELVCVILDSSTRAEIVFV</sequence>
<dbReference type="EMBL" id="CAMAPF010001270">
    <property type="protein sequence ID" value="CAH9148851.1"/>
    <property type="molecule type" value="Genomic_DNA"/>
</dbReference>
<protein>
    <recommendedName>
        <fullName evidence="5">F-box domain-containing protein</fullName>
    </recommendedName>
</protein>
<dbReference type="InterPro" id="IPR032675">
    <property type="entry name" value="LRR_dom_sf"/>
</dbReference>
<reference evidence="3" key="1">
    <citation type="submission" date="2022-07" db="EMBL/GenBank/DDBJ databases">
        <authorList>
            <person name="Macas J."/>
            <person name="Novak P."/>
            <person name="Neumann P."/>
        </authorList>
    </citation>
    <scope>NUCLEOTIDE SEQUENCE</scope>
</reference>
<comment type="caution">
    <text evidence="3">The sequence shown here is derived from an EMBL/GenBank/DDBJ whole genome shotgun (WGS) entry which is preliminary data.</text>
</comment>
<dbReference type="PANTHER" id="PTHR31639">
    <property type="entry name" value="F-BOX PROTEIN-LIKE"/>
    <property type="match status" value="1"/>
</dbReference>
<keyword evidence="4" id="KW-1185">Reference proteome</keyword>
<evidence type="ECO:0000313" key="3">
    <source>
        <dbReference type="EMBL" id="CAH9148851.1"/>
    </source>
</evidence>
<accession>A0AAV0GLL5</accession>
<proteinExistence type="predicted"/>
<dbReference type="PANTHER" id="PTHR31639:SF256">
    <property type="entry name" value="OS07G0242900 PROTEIN"/>
    <property type="match status" value="1"/>
</dbReference>
<dbReference type="InterPro" id="IPR036047">
    <property type="entry name" value="F-box-like_dom_sf"/>
</dbReference>
<dbReference type="Gene3D" id="3.80.10.10">
    <property type="entry name" value="Ribonuclease Inhibitor"/>
    <property type="match status" value="1"/>
</dbReference>
<dbReference type="SUPFAM" id="SSF52047">
    <property type="entry name" value="RNI-like"/>
    <property type="match status" value="1"/>
</dbReference>
<evidence type="ECO:0000256" key="1">
    <source>
        <dbReference type="SAM" id="MobiDB-lite"/>
    </source>
</evidence>
<organism evidence="3 4">
    <name type="scientific">Cuscuta epithymum</name>
    <dbReference type="NCBI Taxonomy" id="186058"/>
    <lineage>
        <taxon>Eukaryota</taxon>
        <taxon>Viridiplantae</taxon>
        <taxon>Streptophyta</taxon>
        <taxon>Embryophyta</taxon>
        <taxon>Tracheophyta</taxon>
        <taxon>Spermatophyta</taxon>
        <taxon>Magnoliopsida</taxon>
        <taxon>eudicotyledons</taxon>
        <taxon>Gunneridae</taxon>
        <taxon>Pentapetalae</taxon>
        <taxon>asterids</taxon>
        <taxon>lamiids</taxon>
        <taxon>Solanales</taxon>
        <taxon>Convolvulaceae</taxon>
        <taxon>Cuscuteae</taxon>
        <taxon>Cuscuta</taxon>
        <taxon>Cuscuta subgen. Cuscuta</taxon>
    </lineage>
</organism>
<feature type="compositionally biased region" description="Acidic residues" evidence="1">
    <location>
        <begin position="213"/>
        <end position="235"/>
    </location>
</feature>
<evidence type="ECO:0008006" key="5">
    <source>
        <dbReference type="Google" id="ProtNLM"/>
    </source>
</evidence>
<name>A0AAV0GLL5_9ASTE</name>
<dbReference type="Proteomes" id="UP001152523">
    <property type="component" value="Unassembled WGS sequence"/>
</dbReference>
<evidence type="ECO:0000313" key="4">
    <source>
        <dbReference type="Proteomes" id="UP001152523"/>
    </source>
</evidence>
<dbReference type="SUPFAM" id="SSF81383">
    <property type="entry name" value="F-box domain"/>
    <property type="match status" value="1"/>
</dbReference>
<evidence type="ECO:0000313" key="2">
    <source>
        <dbReference type="EMBL" id="CAH9093478.1"/>
    </source>
</evidence>